<feature type="transmembrane region" description="Helical" evidence="8">
    <location>
        <begin position="114"/>
        <end position="138"/>
    </location>
</feature>
<keyword evidence="9" id="KW-0732">Signal</keyword>
<keyword evidence="5" id="KW-0406">Ion transport</keyword>
<proteinExistence type="predicted"/>
<feature type="chain" id="PRO_5046058323" evidence="9">
    <location>
        <begin position="19"/>
        <end position="383"/>
    </location>
</feature>
<evidence type="ECO:0000256" key="5">
    <source>
        <dbReference type="ARBA" id="ARBA00023065"/>
    </source>
</evidence>
<dbReference type="PANTHER" id="PTHR11537:SF252">
    <property type="entry name" value="POTASSIUM VOLTAGE-GATED CHANNEL PROTEIN SHAW"/>
    <property type="match status" value="1"/>
</dbReference>
<feature type="signal peptide" evidence="9">
    <location>
        <begin position="1"/>
        <end position="18"/>
    </location>
</feature>
<evidence type="ECO:0000256" key="1">
    <source>
        <dbReference type="ARBA" id="ARBA00004141"/>
    </source>
</evidence>
<evidence type="ECO:0000256" key="8">
    <source>
        <dbReference type="SAM" id="Phobius"/>
    </source>
</evidence>
<evidence type="ECO:0000256" key="6">
    <source>
        <dbReference type="ARBA" id="ARBA00023136"/>
    </source>
</evidence>
<dbReference type="PRINTS" id="PR00169">
    <property type="entry name" value="KCHANNEL"/>
</dbReference>
<feature type="domain" description="Potassium channel" evidence="10">
    <location>
        <begin position="125"/>
        <end position="204"/>
    </location>
</feature>
<dbReference type="Pfam" id="PF07885">
    <property type="entry name" value="Ion_trans_2"/>
    <property type="match status" value="1"/>
</dbReference>
<reference evidence="12" key="1">
    <citation type="submission" date="2025-08" db="UniProtKB">
        <authorList>
            <consortium name="RefSeq"/>
        </authorList>
    </citation>
    <scope>IDENTIFICATION</scope>
</reference>
<dbReference type="Proteomes" id="UP001652625">
    <property type="component" value="Chromosome 09"/>
</dbReference>
<gene>
    <name evidence="12" type="primary">LOC105845103</name>
</gene>
<evidence type="ECO:0000313" key="12">
    <source>
        <dbReference type="RefSeq" id="XP_065660998.1"/>
    </source>
</evidence>
<evidence type="ECO:0000256" key="7">
    <source>
        <dbReference type="ARBA" id="ARBA00023303"/>
    </source>
</evidence>
<organism evidence="11 12">
    <name type="scientific">Hydra vulgaris</name>
    <name type="common">Hydra</name>
    <name type="synonym">Hydra attenuata</name>
    <dbReference type="NCBI Taxonomy" id="6087"/>
    <lineage>
        <taxon>Eukaryota</taxon>
        <taxon>Metazoa</taxon>
        <taxon>Cnidaria</taxon>
        <taxon>Hydrozoa</taxon>
        <taxon>Hydroidolina</taxon>
        <taxon>Anthoathecata</taxon>
        <taxon>Aplanulata</taxon>
        <taxon>Hydridae</taxon>
        <taxon>Hydra</taxon>
    </lineage>
</organism>
<dbReference type="RefSeq" id="XP_065660998.1">
    <property type="nucleotide sequence ID" value="XM_065804926.1"/>
</dbReference>
<feature type="transmembrane region" description="Helical" evidence="8">
    <location>
        <begin position="182"/>
        <end position="202"/>
    </location>
</feature>
<comment type="subcellular location">
    <subcellularLocation>
        <location evidence="1">Membrane</location>
        <topology evidence="1">Multi-pass membrane protein</topology>
    </subcellularLocation>
</comment>
<evidence type="ECO:0000256" key="9">
    <source>
        <dbReference type="SAM" id="SignalP"/>
    </source>
</evidence>
<feature type="transmembrane region" description="Helical" evidence="8">
    <location>
        <begin position="150"/>
        <end position="170"/>
    </location>
</feature>
<keyword evidence="3 8" id="KW-0812">Transmembrane</keyword>
<evidence type="ECO:0000256" key="4">
    <source>
        <dbReference type="ARBA" id="ARBA00022989"/>
    </source>
</evidence>
<dbReference type="GeneID" id="105845103"/>
<dbReference type="PANTHER" id="PTHR11537">
    <property type="entry name" value="VOLTAGE-GATED POTASSIUM CHANNEL"/>
    <property type="match status" value="1"/>
</dbReference>
<keyword evidence="7" id="KW-0407">Ion channel</keyword>
<evidence type="ECO:0000256" key="3">
    <source>
        <dbReference type="ARBA" id="ARBA00022692"/>
    </source>
</evidence>
<protein>
    <submittedName>
        <fullName evidence="12">Uncharacterized protein LOC105845103 isoform X2</fullName>
    </submittedName>
</protein>
<keyword evidence="2" id="KW-0813">Transport</keyword>
<dbReference type="Gene3D" id="1.10.287.70">
    <property type="match status" value="1"/>
</dbReference>
<keyword evidence="4 8" id="KW-1133">Transmembrane helix</keyword>
<dbReference type="InterPro" id="IPR013099">
    <property type="entry name" value="K_chnl_dom"/>
</dbReference>
<evidence type="ECO:0000256" key="2">
    <source>
        <dbReference type="ARBA" id="ARBA00022448"/>
    </source>
</evidence>
<feature type="transmembrane region" description="Helical" evidence="8">
    <location>
        <begin position="347"/>
        <end position="365"/>
    </location>
</feature>
<evidence type="ECO:0000313" key="11">
    <source>
        <dbReference type="Proteomes" id="UP001652625"/>
    </source>
</evidence>
<name>A0ABM4CGZ7_HYDVU</name>
<accession>A0ABM4CGZ7</accession>
<keyword evidence="11" id="KW-1185">Reference proteome</keyword>
<keyword evidence="6 8" id="KW-0472">Membrane</keyword>
<sequence length="383" mass="44058">MLGFIFVIICIKYSTVLSHHVVEVKYWPLAPYIFEKDNKTTGMLVKLMEKLDSFCENQYHFSMTATFLKVADTRTSFTQLNLTAFVGSDQLMIWGPYISSQTTGELNRQYQGSLTINSTVVIILLVMSIYTGILIWIIEHRDNLEFHQSFYKGAGTGVWWSFVTLMTVGYGDVIPKKFIGRILAIFYIVFGVFNCNLMIALITDSIFGESGISIYKKNISVFDDSAEERIALYDFSATVIKANSNEEVIKNVKNGLVFAALIKEDVAAWMEPSIINSNDTLAVVLRYQRDFSINFLITRNEFLKEYTSCFKAFEKEQYTVPESMFKKVLQTETVYFPKWLEYFKDTYLQSLFAVASCVIIFALIFDMRKRKIKKGKFILPQLS</sequence>
<dbReference type="InterPro" id="IPR028325">
    <property type="entry name" value="VG_K_chnl"/>
</dbReference>
<dbReference type="SUPFAM" id="SSF81324">
    <property type="entry name" value="Voltage-gated potassium channels"/>
    <property type="match status" value="1"/>
</dbReference>
<evidence type="ECO:0000259" key="10">
    <source>
        <dbReference type="Pfam" id="PF07885"/>
    </source>
</evidence>